<feature type="compositionally biased region" description="Basic and acidic residues" evidence="1">
    <location>
        <begin position="91"/>
        <end position="105"/>
    </location>
</feature>
<dbReference type="AlphaFoldDB" id="A0A482WX01"/>
<feature type="region of interest" description="Disordered" evidence="1">
    <location>
        <begin position="91"/>
        <end position="115"/>
    </location>
</feature>
<dbReference type="InParanoid" id="A0A482WX01"/>
<dbReference type="SMR" id="A0A482WX01"/>
<reference evidence="2 3" key="1">
    <citation type="journal article" date="2017" name="Gigascience">
        <title>Genome sequence of the small brown planthopper, Laodelphax striatellus.</title>
        <authorList>
            <person name="Zhu J."/>
            <person name="Jiang F."/>
            <person name="Wang X."/>
            <person name="Yang P."/>
            <person name="Bao Y."/>
            <person name="Zhao W."/>
            <person name="Wang W."/>
            <person name="Lu H."/>
            <person name="Wang Q."/>
            <person name="Cui N."/>
            <person name="Li J."/>
            <person name="Chen X."/>
            <person name="Luo L."/>
            <person name="Yu J."/>
            <person name="Kang L."/>
            <person name="Cui F."/>
        </authorList>
    </citation>
    <scope>NUCLEOTIDE SEQUENCE [LARGE SCALE GENOMIC DNA]</scope>
    <source>
        <strain evidence="2">Lst14</strain>
    </source>
</reference>
<gene>
    <name evidence="2" type="ORF">LSTR_LSTR005490</name>
</gene>
<evidence type="ECO:0000256" key="1">
    <source>
        <dbReference type="SAM" id="MobiDB-lite"/>
    </source>
</evidence>
<dbReference type="Proteomes" id="UP000291343">
    <property type="component" value="Unassembled WGS sequence"/>
</dbReference>
<protein>
    <submittedName>
        <fullName evidence="2">Uncharacterized protein</fullName>
    </submittedName>
</protein>
<sequence>MPSRPSLESEIPLGRFNRFETYRNILQLLQLVQTAPTLEAFNCSTYMNRISFVLRWKAYLWQQIEAALFGRDQGTLLCDTKRKVIGFDTDDEKRKDEKIRREKEDKKRRKNVRRL</sequence>
<evidence type="ECO:0000313" key="3">
    <source>
        <dbReference type="Proteomes" id="UP000291343"/>
    </source>
</evidence>
<comment type="caution">
    <text evidence="2">The sequence shown here is derived from an EMBL/GenBank/DDBJ whole genome shotgun (WGS) entry which is preliminary data.</text>
</comment>
<dbReference type="EMBL" id="QKKF02022802">
    <property type="protein sequence ID" value="RZF38129.1"/>
    <property type="molecule type" value="Genomic_DNA"/>
</dbReference>
<name>A0A482WX01_LAOST</name>
<feature type="compositionally biased region" description="Basic residues" evidence="1">
    <location>
        <begin position="106"/>
        <end position="115"/>
    </location>
</feature>
<accession>A0A482WX01</accession>
<proteinExistence type="predicted"/>
<keyword evidence="3" id="KW-1185">Reference proteome</keyword>
<organism evidence="2 3">
    <name type="scientific">Laodelphax striatellus</name>
    <name type="common">Small brown planthopper</name>
    <name type="synonym">Delphax striatella</name>
    <dbReference type="NCBI Taxonomy" id="195883"/>
    <lineage>
        <taxon>Eukaryota</taxon>
        <taxon>Metazoa</taxon>
        <taxon>Ecdysozoa</taxon>
        <taxon>Arthropoda</taxon>
        <taxon>Hexapoda</taxon>
        <taxon>Insecta</taxon>
        <taxon>Pterygota</taxon>
        <taxon>Neoptera</taxon>
        <taxon>Paraneoptera</taxon>
        <taxon>Hemiptera</taxon>
        <taxon>Auchenorrhyncha</taxon>
        <taxon>Fulgoroidea</taxon>
        <taxon>Delphacidae</taxon>
        <taxon>Criomorphinae</taxon>
        <taxon>Laodelphax</taxon>
    </lineage>
</organism>
<evidence type="ECO:0000313" key="2">
    <source>
        <dbReference type="EMBL" id="RZF38129.1"/>
    </source>
</evidence>